<dbReference type="InterPro" id="IPR024191">
    <property type="entry name" value="Peptidase_M61"/>
</dbReference>
<dbReference type="Pfam" id="PF17899">
    <property type="entry name" value="Peptidase_M61_N"/>
    <property type="match status" value="1"/>
</dbReference>
<dbReference type="InterPro" id="IPR001478">
    <property type="entry name" value="PDZ"/>
</dbReference>
<dbReference type="EMBL" id="QPGB01000005">
    <property type="protein sequence ID" value="RCS56781.1"/>
    <property type="molecule type" value="Genomic_DNA"/>
</dbReference>
<comment type="caution">
    <text evidence="2">The sequence shown here is derived from an EMBL/GenBank/DDBJ whole genome shotgun (WGS) entry which is preliminary data.</text>
</comment>
<keyword evidence="3" id="KW-1185">Reference proteome</keyword>
<dbReference type="AlphaFoldDB" id="A0A368L0G9"/>
<dbReference type="Pfam" id="PF17820">
    <property type="entry name" value="PDZ_6"/>
    <property type="match status" value="1"/>
</dbReference>
<dbReference type="Gene3D" id="2.30.42.10">
    <property type="match status" value="1"/>
</dbReference>
<name>A0A368L0G9_9BURK</name>
<dbReference type="InterPro" id="IPR036034">
    <property type="entry name" value="PDZ_sf"/>
</dbReference>
<accession>A0A368L0G9</accession>
<dbReference type="SUPFAM" id="SSF50156">
    <property type="entry name" value="PDZ domain-like"/>
    <property type="match status" value="1"/>
</dbReference>
<dbReference type="InterPro" id="IPR040756">
    <property type="entry name" value="Peptidase_M61_N"/>
</dbReference>
<dbReference type="OrthoDB" id="9778516at2"/>
<dbReference type="RefSeq" id="WP_114403384.1">
    <property type="nucleotide sequence ID" value="NZ_QPGB01000005.1"/>
</dbReference>
<dbReference type="InterPro" id="IPR041489">
    <property type="entry name" value="PDZ_6"/>
</dbReference>
<reference evidence="2 3" key="1">
    <citation type="journal article" date="2018" name="Int. J. Syst. Evol. Microbiol.">
        <title>Parvibium lacunae gen. nov., sp. nov., a new member of the family Alcaligenaceae isolated from a freshwater pond.</title>
        <authorList>
            <person name="Chen W.M."/>
            <person name="Xie P.B."/>
            <person name="Hsu M.Y."/>
            <person name="Sheu S.Y."/>
        </authorList>
    </citation>
    <scope>NUCLEOTIDE SEQUENCE [LARGE SCALE GENOMIC DNA]</scope>
    <source>
        <strain evidence="2 3">KMB9</strain>
    </source>
</reference>
<dbReference type="PIRSF" id="PIRSF016493">
    <property type="entry name" value="Glycyl_aminpptds"/>
    <property type="match status" value="1"/>
</dbReference>
<gene>
    <name evidence="2" type="ORF">DU000_10600</name>
</gene>
<dbReference type="Gene3D" id="1.10.390.10">
    <property type="entry name" value="Neutral Protease Domain 2"/>
    <property type="match status" value="1"/>
</dbReference>
<evidence type="ECO:0000259" key="1">
    <source>
        <dbReference type="PROSITE" id="PS50106"/>
    </source>
</evidence>
<dbReference type="InterPro" id="IPR007963">
    <property type="entry name" value="Peptidase_M61_catalytic"/>
</dbReference>
<dbReference type="Pfam" id="PF05299">
    <property type="entry name" value="Peptidase_M61"/>
    <property type="match status" value="1"/>
</dbReference>
<evidence type="ECO:0000313" key="3">
    <source>
        <dbReference type="Proteomes" id="UP000252357"/>
    </source>
</evidence>
<feature type="domain" description="PDZ" evidence="1">
    <location>
        <begin position="493"/>
        <end position="547"/>
    </location>
</feature>
<dbReference type="Gene3D" id="2.60.40.3650">
    <property type="match status" value="1"/>
</dbReference>
<dbReference type="InterPro" id="IPR027268">
    <property type="entry name" value="Peptidase_M4/M1_CTD_sf"/>
</dbReference>
<dbReference type="SUPFAM" id="SSF55486">
    <property type="entry name" value="Metalloproteases ('zincins'), catalytic domain"/>
    <property type="match status" value="1"/>
</dbReference>
<dbReference type="Proteomes" id="UP000252357">
    <property type="component" value="Unassembled WGS sequence"/>
</dbReference>
<organism evidence="2 3">
    <name type="scientific">Parvibium lacunae</name>
    <dbReference type="NCBI Taxonomy" id="1888893"/>
    <lineage>
        <taxon>Bacteria</taxon>
        <taxon>Pseudomonadati</taxon>
        <taxon>Pseudomonadota</taxon>
        <taxon>Betaproteobacteria</taxon>
        <taxon>Burkholderiales</taxon>
        <taxon>Alcaligenaceae</taxon>
        <taxon>Parvibium</taxon>
    </lineage>
</organism>
<evidence type="ECO:0000313" key="2">
    <source>
        <dbReference type="EMBL" id="RCS56781.1"/>
    </source>
</evidence>
<dbReference type="PROSITE" id="PS50106">
    <property type="entry name" value="PDZ"/>
    <property type="match status" value="1"/>
</dbReference>
<proteinExistence type="predicted"/>
<sequence>MPHYRLYPIDPAGHLFQVILSLPASTTGYTLRLPAWIPGSYMIREFARHIITLKATSNQQPLHATKQDKHSWQIAGSANPIEITYQVYAWDLSVRAAHLDESHGFFNGSSVFLQVVGLEVQPHQVEICPPAGITDWRVATTLPRPSTRKGGASKWGFGLYQANDYDELIDHPVEMGRFTLAQFKAHGVPHAVAITGLHDTDTKRLCADLKKICEAQIAFFEPKTAQAPFKEYLFLVMAVGNGYGGLEHRSSTALLCNRTDLPYPNMGDATDDYIGFLGLCSHEYFHSWNVKRIQPAAFRPYDLTQENYTRLLWLFEGFTSYYDDLFLLRCDLISAEQYLKLLTKTINQVMRGSGRHKQSVADSSFDAWIKYYRQEENAPNAIVSYYTKGALIALALDLTLRQQSAGQHHLDDIMRALWAQHGTPGRGLPEEGLPKLIEQVTGLKLARPLRTWTESTADLPLPTVFKAIGVAWKTEPTRQPSLSSKTIEAHGLVKLTQVLEGGAAHQAGLSAGDVLVAVDGIKATPSNVEHALKRRPLGTTLFVLAFRRDELREFTLVRQADVSTEIRLAIVDQAKWNAWLHA</sequence>
<protein>
    <submittedName>
        <fullName evidence="2">M61 family peptidase</fullName>
    </submittedName>
</protein>